<dbReference type="SUPFAM" id="SSF56059">
    <property type="entry name" value="Glutathione synthetase ATP-binding domain-like"/>
    <property type="match status" value="1"/>
</dbReference>
<organism evidence="1 2">
    <name type="scientific">Neolewinella agarilytica</name>
    <dbReference type="NCBI Taxonomy" id="478744"/>
    <lineage>
        <taxon>Bacteria</taxon>
        <taxon>Pseudomonadati</taxon>
        <taxon>Bacteroidota</taxon>
        <taxon>Saprospiria</taxon>
        <taxon>Saprospirales</taxon>
        <taxon>Lewinellaceae</taxon>
        <taxon>Neolewinella</taxon>
    </lineage>
</organism>
<dbReference type="AlphaFoldDB" id="A0A1H9HQI6"/>
<dbReference type="STRING" id="478744.SAMN05444359_11350"/>
<evidence type="ECO:0000313" key="1">
    <source>
        <dbReference type="EMBL" id="SEQ64492.1"/>
    </source>
</evidence>
<accession>A0A1H9HQI6</accession>
<dbReference type="Proteomes" id="UP000199021">
    <property type="component" value="Unassembled WGS sequence"/>
</dbReference>
<dbReference type="EMBL" id="FOFB01000013">
    <property type="protein sequence ID" value="SEQ64492.1"/>
    <property type="molecule type" value="Genomic_DNA"/>
</dbReference>
<name>A0A1H9HQI6_9BACT</name>
<sequence>MTENKIVRAITPGSFEAEAHWYPKALNATIHPLVSFFLNLSTERIVSRYCHLNPKTDKAVLLDLLNYECRHFLWSGADLIHATTAEGNRRMVVIENNSCPSGQKSMPLLDDHEEEGGYRRLVERTFLPYVNRKTGGPKVEGRLAVIYDKNPMETTGYAAIIADVFKEDVLLITDYDGASSRNLKLENNQLFARVEEQWVPLRAAFRYVTQKPWNRLPLNCRTKILNPIVACLAGGRNKMVAAKAYDFFNGELSGSGLRIHAPETIRDVAKAEIPLWVARWGGLAVVKIPYSNAGQGVYTITNEQELAAFMDTDIHYDRYIVQSLIGNYQWSSNSSSGRYFHVGTIPNKQGKTHVCDIRLMVSSTANGIRPLACYSRRARKPLADSLTDNDDSWAMLGTNLSEKLGDNQWSSDVNRLLLMDRRDFNRMGVGLDDLIEAYIQTVLSTIAIDKMAKQLYTKKGKFSMRLFKSLNDDAALLNEVLL</sequence>
<proteinExistence type="predicted"/>
<dbReference type="RefSeq" id="WP_090169054.1">
    <property type="nucleotide sequence ID" value="NZ_FOFB01000013.1"/>
</dbReference>
<protein>
    <submittedName>
        <fullName evidence="1">Uncharacterized protein</fullName>
    </submittedName>
</protein>
<dbReference type="OrthoDB" id="5287860at2"/>
<keyword evidence="2" id="KW-1185">Reference proteome</keyword>
<reference evidence="2" key="1">
    <citation type="submission" date="2016-10" db="EMBL/GenBank/DDBJ databases">
        <authorList>
            <person name="Varghese N."/>
            <person name="Submissions S."/>
        </authorList>
    </citation>
    <scope>NUCLEOTIDE SEQUENCE [LARGE SCALE GENOMIC DNA]</scope>
    <source>
        <strain evidence="2">DSM 24740</strain>
    </source>
</reference>
<evidence type="ECO:0000313" key="2">
    <source>
        <dbReference type="Proteomes" id="UP000199021"/>
    </source>
</evidence>
<dbReference type="InParanoid" id="A0A1H9HQI6"/>
<gene>
    <name evidence="1" type="ORF">SAMN05444359_11350</name>
</gene>